<proteinExistence type="predicted"/>
<dbReference type="InterPro" id="IPR002885">
    <property type="entry name" value="PPR_rpt"/>
</dbReference>
<dbReference type="PANTHER" id="PTHR47939">
    <property type="entry name" value="MEMBRANE-ASSOCIATED SALT-INDUCIBLE PROTEIN-LIKE"/>
    <property type="match status" value="1"/>
</dbReference>
<evidence type="ECO:0000256" key="1">
    <source>
        <dbReference type="ARBA" id="ARBA00004173"/>
    </source>
</evidence>
<comment type="subcellular location">
    <subcellularLocation>
        <location evidence="1">Mitochondrion</location>
    </subcellularLocation>
</comment>
<name>A0A1D8PN34_CANAL</name>
<evidence type="ECO:0000256" key="3">
    <source>
        <dbReference type="SAM" id="MobiDB-lite"/>
    </source>
</evidence>
<feature type="compositionally biased region" description="Polar residues" evidence="3">
    <location>
        <begin position="55"/>
        <end position="70"/>
    </location>
</feature>
<dbReference type="CGD" id="CAL0000194004">
    <property type="gene designation" value="PPR4"/>
</dbReference>
<dbReference type="VEuPathDB" id="FungiDB:C5_01140C_A"/>
<dbReference type="STRING" id="237561.A0A1D8PN34"/>
<evidence type="ECO:0000313" key="5">
    <source>
        <dbReference type="EMBL" id="AOW29551.1"/>
    </source>
</evidence>
<reference evidence="5 6" key="3">
    <citation type="journal article" date="2013" name="Genome Biol.">
        <title>Assembly of a phased diploid Candida albicans genome facilitates allele-specific measurements and provides a simple model for repeat and indel structure.</title>
        <authorList>
            <person name="Muzzey D."/>
            <person name="Schwartz K."/>
            <person name="Weissman J.S."/>
            <person name="Sherlock G."/>
        </authorList>
    </citation>
    <scope>NUCLEOTIDE SEQUENCE [LARGE SCALE GENOMIC DNA]</scope>
    <source>
        <strain evidence="6">SC5314 / ATCC MYA-2876</strain>
    </source>
</reference>
<reference evidence="5 6" key="1">
    <citation type="journal article" date="2004" name="Proc. Natl. Acad. Sci. U.S.A.">
        <title>The diploid genome sequence of Candida albicans.</title>
        <authorList>
            <person name="Jones T."/>
            <person name="Federspiel N.A."/>
            <person name="Chibana H."/>
            <person name="Dungan J."/>
            <person name="Kalman S."/>
            <person name="Magee B.B."/>
            <person name="Newport G."/>
            <person name="Thorstenson Y.R."/>
            <person name="Agabian N."/>
            <person name="Magee P.T."/>
            <person name="Davis R.W."/>
            <person name="Scherer S."/>
        </authorList>
    </citation>
    <scope>NUCLEOTIDE SEQUENCE [LARGE SCALE GENOMIC DNA]</scope>
    <source>
        <strain evidence="6">SC5314 / ATCC MYA-2876</strain>
    </source>
</reference>
<protein>
    <recommendedName>
        <fullName evidence="2">Mitochondrial 15S rRNA processing factor CCM1</fullName>
    </recommendedName>
</protein>
<dbReference type="PANTHER" id="PTHR47939:SF5">
    <property type="entry name" value="PENTACOTRIPEPTIDE-REPEAT REGION OF PRORP DOMAIN-CONTAINING PROTEIN"/>
    <property type="match status" value="1"/>
</dbReference>
<gene>
    <name evidence="4" type="primary">PPR4</name>
    <name evidence="5" type="ordered locus">CAALFM_C501140CA</name>
    <name evidence="4" type="ordered locus">orf19.9511</name>
</gene>
<dbReference type="GO" id="GO:0003723">
    <property type="term" value="F:RNA binding"/>
    <property type="evidence" value="ECO:0000315"/>
    <property type="project" value="CGD"/>
</dbReference>
<reference evidence="5 6" key="2">
    <citation type="journal article" date="2007" name="Genome Biol.">
        <title>Assembly of the Candida albicans genome into sixteen supercontigs aligned on the eight chromosomes.</title>
        <authorList>
            <person name="van het Hoog M."/>
            <person name="Rast T.J."/>
            <person name="Martchenko M."/>
            <person name="Grindle S."/>
            <person name="Dignard D."/>
            <person name="Hogues H."/>
            <person name="Cuomo C."/>
            <person name="Berriman M."/>
            <person name="Scherer S."/>
            <person name="Magee B.B."/>
            <person name="Whiteway M."/>
            <person name="Chibana H."/>
            <person name="Nantel A."/>
            <person name="Magee P.T."/>
        </authorList>
    </citation>
    <scope>GENOME REANNOTATION</scope>
    <source>
        <strain evidence="6">SC5314 / ATCC MYA-2876</strain>
    </source>
</reference>
<dbReference type="OMA" id="SIDAWNI"/>
<dbReference type="Gene3D" id="1.25.40.10">
    <property type="entry name" value="Tetratricopeptide repeat domain"/>
    <property type="match status" value="2"/>
</dbReference>
<dbReference type="GO" id="GO:0005739">
    <property type="term" value="C:mitochondrion"/>
    <property type="evidence" value="ECO:0000314"/>
    <property type="project" value="CGD"/>
</dbReference>
<dbReference type="AlphaFoldDB" id="A0A1D8PN34"/>
<dbReference type="InterPro" id="IPR050667">
    <property type="entry name" value="PPR-containing_protein"/>
</dbReference>
<dbReference type="Pfam" id="PF13812">
    <property type="entry name" value="PPR_3"/>
    <property type="match status" value="1"/>
</dbReference>
<dbReference type="GO" id="GO:0017004">
    <property type="term" value="P:cytochrome complex assembly"/>
    <property type="evidence" value="ECO:0000315"/>
    <property type="project" value="CGD"/>
</dbReference>
<accession>A0A1D8PN34</accession>
<dbReference type="eggNOG" id="KOG4197">
    <property type="taxonomic scope" value="Eukaryota"/>
</dbReference>
<dbReference type="GO" id="GO:0070129">
    <property type="term" value="P:regulation of mitochondrial translation"/>
    <property type="evidence" value="ECO:0000315"/>
    <property type="project" value="CGD"/>
</dbReference>
<dbReference type="KEGG" id="cal:CAALFM_C501140CA"/>
<evidence type="ECO:0000313" key="4">
    <source>
        <dbReference type="CGD" id="CAL0000194004"/>
    </source>
</evidence>
<dbReference type="SMR" id="A0A1D8PN34"/>
<evidence type="ECO:0000256" key="2">
    <source>
        <dbReference type="ARBA" id="ARBA00044527"/>
    </source>
</evidence>
<dbReference type="EMBL" id="CP017627">
    <property type="protein sequence ID" value="AOW29551.1"/>
    <property type="molecule type" value="Genomic_DNA"/>
</dbReference>
<dbReference type="InParanoid" id="A0A1D8PN34"/>
<feature type="region of interest" description="Disordered" evidence="3">
    <location>
        <begin position="36"/>
        <end position="94"/>
    </location>
</feature>
<feature type="compositionally biased region" description="Low complexity" evidence="3">
    <location>
        <begin position="36"/>
        <end position="51"/>
    </location>
</feature>
<dbReference type="Proteomes" id="UP000000559">
    <property type="component" value="Chromosome 5"/>
</dbReference>
<dbReference type="InterPro" id="IPR011990">
    <property type="entry name" value="TPR-like_helical_dom_sf"/>
</dbReference>
<sequence>MIPLRQIVGRTTRSGFLQIRSASKAGTIALRYQSTTSTTTNTATPTTTPDNDNSKPSSETVKTEQSSLPKATQKGKQDKKAPSKKTPVNPKLRDISGQIKETIIQSTTDLNEAYSILEEGITFLREIQKSENITDRQIFKEFYPLATELFNLAQKPETTIDHSLNEIIDMFVKNKIAHSMHFIQLAANALKQNSEAYDEVLQYWFKSFEYTKSHDFLYVNNFNGIKTKIEYQPYDFTNLAIYAYVQSCIAQKVTYSPVDAAKFSPSGKIPPFYHIKKTLEVLDIYDGKKFREYCNLLETDSQERFNPNGASSIKKIENTPDKKQLDKFYQNVVDICNKRNIKVDEKVIVALMQRYFQFDEYNEVFSLFETIMNSGVKPSIDAWNIVIKAMTNPSRIASFGGKAKQQELVQNFERTLQTIVSSGVQFNGETVGAIVSGYANFGQFDKAQEYIDKYAKGVKDNGAVISLCNDGILRGLVYNGKIEEAESKLKQFMETHTQYKPHTHVMNDFLNYYAKKKNYKAINGITNFMRKHNIAENVSIKTTMINAYFESLHAIGKTPDLSSFLAKMESSENAGKRGFNEQMHSTLLKGLIQGANIEAARQLFDILKSRYPRSAWLNTNMMVGELTLGNVKLGEDIFNYYIKEIRNEPIIWNTFIHNLLARDEKLADFYFEKMKQDSQVQPNFYTYYFMLQHYRRKAKKDRLQQLVNELAEVDWTSYGTSLPDFIKRLTNYLDVPASLLSKLDKQQATVDKQ</sequence>
<keyword evidence="6" id="KW-1185">Reference proteome</keyword>
<dbReference type="GeneID" id="3642663"/>
<dbReference type="OrthoDB" id="185373at2759"/>
<evidence type="ECO:0000313" key="6">
    <source>
        <dbReference type="Proteomes" id="UP000000559"/>
    </source>
</evidence>
<organism evidence="5 6">
    <name type="scientific">Candida albicans (strain SC5314 / ATCC MYA-2876)</name>
    <name type="common">Yeast</name>
    <dbReference type="NCBI Taxonomy" id="237561"/>
    <lineage>
        <taxon>Eukaryota</taxon>
        <taxon>Fungi</taxon>
        <taxon>Dikarya</taxon>
        <taxon>Ascomycota</taxon>
        <taxon>Saccharomycotina</taxon>
        <taxon>Pichiomycetes</taxon>
        <taxon>Debaryomycetaceae</taxon>
        <taxon>Candida/Lodderomyces clade</taxon>
        <taxon>Candida</taxon>
    </lineage>
</organism>
<dbReference type="RefSeq" id="XP_715719.2">
    <property type="nucleotide sequence ID" value="XM_710626.2"/>
</dbReference>